<dbReference type="GO" id="GO:0016787">
    <property type="term" value="F:hydrolase activity"/>
    <property type="evidence" value="ECO:0007669"/>
    <property type="project" value="UniProtKB-KW"/>
</dbReference>
<reference evidence="6 7" key="1">
    <citation type="journal article" date="2018" name="Nat. Ecol. Evol.">
        <title>Pezizomycetes genomes reveal the molecular basis of ectomycorrhizal truffle lifestyle.</title>
        <authorList>
            <person name="Murat C."/>
            <person name="Payen T."/>
            <person name="Noel B."/>
            <person name="Kuo A."/>
            <person name="Morin E."/>
            <person name="Chen J."/>
            <person name="Kohler A."/>
            <person name="Krizsan K."/>
            <person name="Balestrini R."/>
            <person name="Da Silva C."/>
            <person name="Montanini B."/>
            <person name="Hainaut M."/>
            <person name="Levati E."/>
            <person name="Barry K.W."/>
            <person name="Belfiori B."/>
            <person name="Cichocki N."/>
            <person name="Clum A."/>
            <person name="Dockter R.B."/>
            <person name="Fauchery L."/>
            <person name="Guy J."/>
            <person name="Iotti M."/>
            <person name="Le Tacon F."/>
            <person name="Lindquist E.A."/>
            <person name="Lipzen A."/>
            <person name="Malagnac F."/>
            <person name="Mello A."/>
            <person name="Molinier V."/>
            <person name="Miyauchi S."/>
            <person name="Poulain J."/>
            <person name="Riccioni C."/>
            <person name="Rubini A."/>
            <person name="Sitrit Y."/>
            <person name="Splivallo R."/>
            <person name="Traeger S."/>
            <person name="Wang M."/>
            <person name="Zifcakova L."/>
            <person name="Wipf D."/>
            <person name="Zambonelli A."/>
            <person name="Paolocci F."/>
            <person name="Nowrousian M."/>
            <person name="Ottonello S."/>
            <person name="Baldrian P."/>
            <person name="Spatafora J.W."/>
            <person name="Henrissat B."/>
            <person name="Nagy L.G."/>
            <person name="Aury J.M."/>
            <person name="Wincker P."/>
            <person name="Grigoriev I.V."/>
            <person name="Bonfante P."/>
            <person name="Martin F.M."/>
        </authorList>
    </citation>
    <scope>NUCLEOTIDE SEQUENCE [LARGE SCALE GENOMIC DNA]</scope>
    <source>
        <strain evidence="6 7">RN42</strain>
    </source>
</reference>
<keyword evidence="7" id="KW-1185">Reference proteome</keyword>
<dbReference type="Pfam" id="PF00561">
    <property type="entry name" value="Abhydrolase_1"/>
    <property type="match status" value="1"/>
</dbReference>
<dbReference type="PANTHER" id="PTHR43248">
    <property type="entry name" value="2-SUCCINYL-6-HYDROXY-2,4-CYCLOHEXADIENE-1-CARBOXYLATE SYNTHASE"/>
    <property type="match status" value="1"/>
</dbReference>
<dbReference type="InterPro" id="IPR000073">
    <property type="entry name" value="AB_hydrolase_1"/>
</dbReference>
<dbReference type="PANTHER" id="PTHR43248:SF25">
    <property type="entry name" value="AB HYDROLASE-1 DOMAIN-CONTAINING PROTEIN-RELATED"/>
    <property type="match status" value="1"/>
</dbReference>
<evidence type="ECO:0000313" key="6">
    <source>
        <dbReference type="EMBL" id="RPA81693.1"/>
    </source>
</evidence>
<proteinExistence type="inferred from homology"/>
<dbReference type="STRING" id="1160509.A0A3N4I6I9"/>
<keyword evidence="2" id="KW-0378">Hydrolase</keyword>
<gene>
    <name evidence="6" type="ORF">BJ508DRAFT_306305</name>
</gene>
<organism evidence="6 7">
    <name type="scientific">Ascobolus immersus RN42</name>
    <dbReference type="NCBI Taxonomy" id="1160509"/>
    <lineage>
        <taxon>Eukaryota</taxon>
        <taxon>Fungi</taxon>
        <taxon>Dikarya</taxon>
        <taxon>Ascomycota</taxon>
        <taxon>Pezizomycotina</taxon>
        <taxon>Pezizomycetes</taxon>
        <taxon>Pezizales</taxon>
        <taxon>Ascobolaceae</taxon>
        <taxon>Ascobolus</taxon>
    </lineage>
</organism>
<evidence type="ECO:0000313" key="7">
    <source>
        <dbReference type="Proteomes" id="UP000275078"/>
    </source>
</evidence>
<dbReference type="InterPro" id="IPR051601">
    <property type="entry name" value="Serine_prot/Carboxylest_S33"/>
</dbReference>
<dbReference type="InterPro" id="IPR029058">
    <property type="entry name" value="AB_hydrolase_fold"/>
</dbReference>
<accession>A0A3N4I6I9</accession>
<evidence type="ECO:0000256" key="1">
    <source>
        <dbReference type="ARBA" id="ARBA00010088"/>
    </source>
</evidence>
<keyword evidence="3" id="KW-0175">Coiled coil</keyword>
<dbReference type="Gene3D" id="3.40.50.1820">
    <property type="entry name" value="alpha/beta hydrolase"/>
    <property type="match status" value="1"/>
</dbReference>
<sequence>MRLVAERPFPYKKNGDETAGHGSTLFNLVRASVHVSFDKCPDSVVHLTDPALAKVSEATTPQDGSGTTPKAGPIVGTQPEKVKENTPQSAGTTPKAGPTVDTQPEKQKENTPQSAKDVALCWNSIQPLDHLDDCDSRTIHLAVSRIPPASGINEAHPDWKGFSYWDFGGPGFSTILDGWRSMYYIQKLFPDYTIILRDHRGSGASGPQTNCWDSPWDEYLHQAMYKEDGSMINGGLSAAQRLRKQWLEFGERCSKRLGGNDGVLKHIGLAAHARDLHSLHTKLCTAYNVTVGSETGLLNFWGVSWGATLGHTLAVMYPDLVGRFVLDSGLDLSVPRNSSARYLTQLQNYEDAVTALEKLCNDAGDKCKLAGRFRQSMVSIALHLSRQAPFATRWDQYRLSYFLSATSEAVYNQMQGRLSRFVKDLDRWEKNLEQLRQGRIQPGQVLNVKQYDVGKHRLLAGGAWKSKVNPDELSGYSGWLIKCADAEEFGLVDRSSMAIHMFFTTKAYKATPKAPIKTRNPVFITGVRLDPVCPQRKSDGTPYGTQHYQQTYYLEIDGVGHSVRSQLPWPSTYETVLMNYIQDGTVPKDQVVPHVLYPFQDAKEETTVVAAAEDALAGALDDAKEKKKQAVDSAEDAFGGALDDAKKKKKQAVDSAEDAFGGALDDAKKKKKQAVDVAEDAGVGAGAGQG</sequence>
<evidence type="ECO:0000256" key="2">
    <source>
        <dbReference type="ARBA" id="ARBA00022801"/>
    </source>
</evidence>
<feature type="compositionally biased region" description="Polar residues" evidence="4">
    <location>
        <begin position="57"/>
        <end position="68"/>
    </location>
</feature>
<evidence type="ECO:0000256" key="4">
    <source>
        <dbReference type="SAM" id="MobiDB-lite"/>
    </source>
</evidence>
<feature type="coiled-coil region" evidence="3">
    <location>
        <begin position="411"/>
        <end position="438"/>
    </location>
</feature>
<evidence type="ECO:0000256" key="3">
    <source>
        <dbReference type="SAM" id="Coils"/>
    </source>
</evidence>
<dbReference type="Proteomes" id="UP000275078">
    <property type="component" value="Unassembled WGS sequence"/>
</dbReference>
<dbReference type="SUPFAM" id="SSF53474">
    <property type="entry name" value="alpha/beta-Hydrolases"/>
    <property type="match status" value="1"/>
</dbReference>
<feature type="region of interest" description="Disordered" evidence="4">
    <location>
        <begin position="1"/>
        <end position="21"/>
    </location>
</feature>
<dbReference type="AlphaFoldDB" id="A0A3N4I6I9"/>
<feature type="domain" description="AB hydrolase-1" evidence="5">
    <location>
        <begin position="170"/>
        <end position="332"/>
    </location>
</feature>
<comment type="similarity">
    <text evidence="1">Belongs to the peptidase S33 family.</text>
</comment>
<evidence type="ECO:0000259" key="5">
    <source>
        <dbReference type="Pfam" id="PF00561"/>
    </source>
</evidence>
<dbReference type="OrthoDB" id="413670at2759"/>
<name>A0A3N4I6I9_ASCIM</name>
<feature type="region of interest" description="Disordered" evidence="4">
    <location>
        <begin position="56"/>
        <end position="116"/>
    </location>
</feature>
<dbReference type="EMBL" id="ML119677">
    <property type="protein sequence ID" value="RPA81693.1"/>
    <property type="molecule type" value="Genomic_DNA"/>
</dbReference>
<protein>
    <recommendedName>
        <fullName evidence="5">AB hydrolase-1 domain-containing protein</fullName>
    </recommendedName>
</protein>